<sequence>MENILKQLLERGIKEQVFPGATAAVSCGSGADRKIWLAAVGNKDSRDLSAITADTLFDLASLSKALSTTLIYYSLFAENKIQPDATLADLLQEAVPSDKKQITLRSLLSHSSGFAAYQPWFRDFAPVQSQENKARLLRLIFDEPLVYPSASRCVYSDLGFILLGHLAEELTGKNLVANFRERITAPLGLEKELFYLPDAKEQARCAATESCSWRGRIIKGEVHDEHCWLLHGVAGHAGLFGTAAGVLRFCGAILDGWQGRDIGCSWSEYLSQGLQRQLPEQTWCLGFDTPSAGASSSGRYFSATSIGHLGFTGTSFWIDPEKELIVVLLTNRVHPSRENTKIRQFRPYFHDALCHLKGR</sequence>
<dbReference type="Proteomes" id="UP000316238">
    <property type="component" value="Unassembled WGS sequence"/>
</dbReference>
<dbReference type="InterPro" id="IPR001466">
    <property type="entry name" value="Beta-lactam-related"/>
</dbReference>
<reference evidence="3" key="1">
    <citation type="submission" date="2017-07" db="EMBL/GenBank/DDBJ databases">
        <title>The cable genome - Insights into the physiology and evolution of filamentous bacteria capable of sulfide oxidation via long distance electron transfer.</title>
        <authorList>
            <person name="Thorup C."/>
            <person name="Bjerg J.T."/>
            <person name="Schreiber L."/>
            <person name="Nielsen L.P."/>
            <person name="Kjeldsen K.U."/>
            <person name="Boesen T."/>
            <person name="Boggild A."/>
            <person name="Meysman F."/>
            <person name="Geelhoed J."/>
            <person name="Schramm A."/>
        </authorList>
    </citation>
    <scope>NUCLEOTIDE SEQUENCE [LARGE SCALE GENOMIC DNA]</scope>
    <source>
        <strain evidence="3">GS</strain>
    </source>
</reference>
<gene>
    <name evidence="3" type="ORF">CDV28_11752</name>
</gene>
<dbReference type="InterPro" id="IPR050789">
    <property type="entry name" value="Diverse_Enzym_Activities"/>
</dbReference>
<keyword evidence="4" id="KW-1185">Reference proteome</keyword>
<dbReference type="GO" id="GO:0016787">
    <property type="term" value="F:hydrolase activity"/>
    <property type="evidence" value="ECO:0007669"/>
    <property type="project" value="UniProtKB-KW"/>
</dbReference>
<dbReference type="EMBL" id="NQJD01000017">
    <property type="protein sequence ID" value="TAA74816.1"/>
    <property type="molecule type" value="Genomic_DNA"/>
</dbReference>
<evidence type="ECO:0000313" key="4">
    <source>
        <dbReference type="Proteomes" id="UP000316238"/>
    </source>
</evidence>
<feature type="domain" description="Beta-lactamase-related" evidence="2">
    <location>
        <begin position="6"/>
        <end position="340"/>
    </location>
</feature>
<dbReference type="SUPFAM" id="SSF56601">
    <property type="entry name" value="beta-lactamase/transpeptidase-like"/>
    <property type="match status" value="1"/>
</dbReference>
<dbReference type="PANTHER" id="PTHR43283:SF11">
    <property type="entry name" value="BETA-LACTAMASE-RELATED DOMAIN-CONTAINING PROTEIN"/>
    <property type="match status" value="1"/>
</dbReference>
<proteinExistence type="predicted"/>
<accession>A0A521G1D1</accession>
<organism evidence="3 4">
    <name type="scientific">Candidatus Electronema aureum</name>
    <dbReference type="NCBI Taxonomy" id="2005002"/>
    <lineage>
        <taxon>Bacteria</taxon>
        <taxon>Pseudomonadati</taxon>
        <taxon>Thermodesulfobacteriota</taxon>
        <taxon>Desulfobulbia</taxon>
        <taxon>Desulfobulbales</taxon>
        <taxon>Desulfobulbaceae</taxon>
        <taxon>Candidatus Electronema</taxon>
    </lineage>
</organism>
<dbReference type="Gene3D" id="3.40.710.10">
    <property type="entry name" value="DD-peptidase/beta-lactamase superfamily"/>
    <property type="match status" value="1"/>
</dbReference>
<evidence type="ECO:0000313" key="3">
    <source>
        <dbReference type="EMBL" id="TAA74816.1"/>
    </source>
</evidence>
<dbReference type="PROSITE" id="PS51257">
    <property type="entry name" value="PROKAR_LIPOPROTEIN"/>
    <property type="match status" value="1"/>
</dbReference>
<dbReference type="AlphaFoldDB" id="A0A521G1D1"/>
<keyword evidence="1" id="KW-0378">Hydrolase</keyword>
<evidence type="ECO:0000256" key="1">
    <source>
        <dbReference type="ARBA" id="ARBA00022801"/>
    </source>
</evidence>
<comment type="caution">
    <text evidence="3">The sequence shown here is derived from an EMBL/GenBank/DDBJ whole genome shotgun (WGS) entry which is preliminary data.</text>
</comment>
<dbReference type="PANTHER" id="PTHR43283">
    <property type="entry name" value="BETA-LACTAMASE-RELATED"/>
    <property type="match status" value="1"/>
</dbReference>
<dbReference type="InterPro" id="IPR012338">
    <property type="entry name" value="Beta-lactam/transpept-like"/>
</dbReference>
<name>A0A521G1D1_9BACT</name>
<evidence type="ECO:0000259" key="2">
    <source>
        <dbReference type="Pfam" id="PF00144"/>
    </source>
</evidence>
<protein>
    <submittedName>
        <fullName evidence="3">CubicO group peptidase, beta-lactamase class C family</fullName>
    </submittedName>
</protein>
<dbReference type="Pfam" id="PF00144">
    <property type="entry name" value="Beta-lactamase"/>
    <property type="match status" value="1"/>
</dbReference>